<dbReference type="STRING" id="1004156.AYP45_11540"/>
<evidence type="ECO:0000313" key="3">
    <source>
        <dbReference type="Proteomes" id="UP000189681"/>
    </source>
</evidence>
<dbReference type="Proteomes" id="UP000189681">
    <property type="component" value="Unassembled WGS sequence"/>
</dbReference>
<gene>
    <name evidence="2" type="ORF">AYP45_11540</name>
</gene>
<dbReference type="AlphaFoldDB" id="A0A1V4AS17"/>
<dbReference type="EMBL" id="AYTS01000107">
    <property type="protein sequence ID" value="OOP55914.1"/>
    <property type="molecule type" value="Genomic_DNA"/>
</dbReference>
<dbReference type="Pfam" id="PF18276">
    <property type="entry name" value="TcA_TcB_BD"/>
    <property type="match status" value="1"/>
</dbReference>
<comment type="caution">
    <text evidence="2">The sequence shown here is derived from an EMBL/GenBank/DDBJ whole genome shotgun (WGS) entry which is preliminary data.</text>
</comment>
<evidence type="ECO:0000313" key="2">
    <source>
        <dbReference type="EMBL" id="OOP55914.1"/>
    </source>
</evidence>
<dbReference type="InterPro" id="IPR040840">
    <property type="entry name" value="TcA_TcB_BD"/>
</dbReference>
<proteinExistence type="predicted"/>
<feature type="domain" description="Tc toxin complex TcA C-terminal TcB-binding" evidence="1">
    <location>
        <begin position="359"/>
        <end position="648"/>
    </location>
</feature>
<name>A0A1V4AS17_9BACT</name>
<organism evidence="2 3">
    <name type="scientific">Candidatus Brocadia carolinensis</name>
    <dbReference type="NCBI Taxonomy" id="1004156"/>
    <lineage>
        <taxon>Bacteria</taxon>
        <taxon>Pseudomonadati</taxon>
        <taxon>Planctomycetota</taxon>
        <taxon>Candidatus Brocadiia</taxon>
        <taxon>Candidatus Brocadiales</taxon>
        <taxon>Candidatus Brocadiaceae</taxon>
        <taxon>Candidatus Brocadia</taxon>
    </lineage>
</organism>
<sequence length="822" mass="90921">MLKTPNENDSQQPAPFFGDCWTLKLTDPHAVALLEDDNGKRIWGNPYTRYTLIQIVHCLLAQADGEFAAGTKDARNKALSLYLEAKEVLAFDELRELQPEKPEQAYLPNPVLAAKRAHVDVALRKLRRGLSLLGTPLPPDLTRGPNAGAVSNLVRPTPYRFKVLIERAKQLAVQAQNFESQYLSAIERGEREAEKLMRENFISEVAGQTVTLRQLGEREAKTGKTLAELQRTRSQTQADRYQQWLSAGPNENERLQMEAIQQASTSRQIINIADAVISSAQATQTAAGVLALVESMGAKQAIAGTIGIAVGAKAVAQGFLIDQETRSQLSGLRASQERRAQEWQLQRDLSRQDVLIGNQQVTAADDRVAIAAQESAIARMQFDQARQMLTFLTNKFTSVEFYQWLTGVLSEVYAFFLRTAASNAQQAELQLAFERQEAPARLIKPDYWLAASQPSAGKNADAAPDRRGISGSARLVQDLYTLDQQAFSSERRMLNLTRSFPLSRLMPLEFEEFRRTGLLAFSTSMQWFDEGLPGHYMRLIKRARISVAALIPPSQGIRATLTNGGISRVVTADPGYPTVVVRQDPQSVSLTSPVSATGVFELDVQSELLFPFEGTGVDTTWFFELPPAGNPFDFDTIAEVVLTVEYTALMSYELRDRVVKKLPRRWSGDISFSVRRDIPDVWYELSNPTSEGVLEIELELDTRFFPSGISNRAIDEVALSMRLCDSGYPVAYVLPTFIPQNSTTPVVGTQSALVKGLVSSTQSGASSWSALRGSAGTAARWKFQLSDVPSSDFSLREAFQESNVDDITVVFTVSGMRPAWSA</sequence>
<protein>
    <recommendedName>
        <fullName evidence="1">Tc toxin complex TcA C-terminal TcB-binding domain-containing protein</fullName>
    </recommendedName>
</protein>
<accession>A0A1V4AS17</accession>
<reference evidence="2 3" key="1">
    <citation type="journal article" date="2017" name="Water Res.">
        <title>Discovery and metagenomic analysis of an anammox bacterial enrichment related to Candidatus "Brocadia caroliniensis" in a full-scale glycerol-fed nitritation-denitritation separate centrate treatment process.</title>
        <authorList>
            <person name="Park H."/>
            <person name="Brotto A.C."/>
            <person name="van Loosdrecht M.C."/>
            <person name="Chandran K."/>
        </authorList>
    </citation>
    <scope>NUCLEOTIDE SEQUENCE [LARGE SCALE GENOMIC DNA]</scope>
    <source>
        <strain evidence="2">26THWARD</strain>
    </source>
</reference>
<evidence type="ECO:0000259" key="1">
    <source>
        <dbReference type="Pfam" id="PF18276"/>
    </source>
</evidence>